<evidence type="ECO:0000256" key="2">
    <source>
        <dbReference type="ARBA" id="ARBA00022741"/>
    </source>
</evidence>
<dbReference type="InterPro" id="IPR003593">
    <property type="entry name" value="AAA+_ATPase"/>
</dbReference>
<evidence type="ECO:0000313" key="6">
    <source>
        <dbReference type="Proteomes" id="UP001481872"/>
    </source>
</evidence>
<dbReference type="InterPro" id="IPR050166">
    <property type="entry name" value="ABC_transporter_ATP-bind"/>
</dbReference>
<dbReference type="InterPro" id="IPR017871">
    <property type="entry name" value="ABC_transporter-like_CS"/>
</dbReference>
<comment type="caution">
    <text evidence="5">The sequence shown here is derived from an EMBL/GenBank/DDBJ whole genome shotgun (WGS) entry which is preliminary data.</text>
</comment>
<dbReference type="GO" id="GO:0005524">
    <property type="term" value="F:ATP binding"/>
    <property type="evidence" value="ECO:0007669"/>
    <property type="project" value="UniProtKB-KW"/>
</dbReference>
<dbReference type="PROSITE" id="PS00211">
    <property type="entry name" value="ABC_TRANSPORTER_1"/>
    <property type="match status" value="1"/>
</dbReference>
<evidence type="ECO:0000256" key="1">
    <source>
        <dbReference type="ARBA" id="ARBA00022448"/>
    </source>
</evidence>
<accession>A0ABV1J6U6</accession>
<sequence>MTTSPNKPLLKGEGICRRFGEKVVLDEVNLSVNRGKVVSLLGQSGSGKTTLFNILAGLDVPDAGTVHLLDEDVTGEPGHVAYMLQKDLLLRHLKIIDNVSLPLRLSGKSKDEARAAADGYFKEFGLEGTQYSYPGALSGGMAQRAAFLRTFLFSKDLVLLDEPFSRLDAITKASMQDWYLAIKDKYALTTILITHDIDEALRMSDVIHVLSPKKKSIAYTYEVPEGDRKEFELSRDYLDAKKAIQEAIMA</sequence>
<dbReference type="Pfam" id="PF00005">
    <property type="entry name" value="ABC_tran"/>
    <property type="match status" value="1"/>
</dbReference>
<dbReference type="PANTHER" id="PTHR42788">
    <property type="entry name" value="TAURINE IMPORT ATP-BINDING PROTEIN-RELATED"/>
    <property type="match status" value="1"/>
</dbReference>
<keyword evidence="1" id="KW-0813">Transport</keyword>
<reference evidence="5 6" key="1">
    <citation type="submission" date="2024-04" db="EMBL/GenBank/DDBJ databases">
        <title>Human intestinal bacterial collection.</title>
        <authorList>
            <person name="Pauvert C."/>
            <person name="Hitch T.C.A."/>
            <person name="Clavel T."/>
        </authorList>
    </citation>
    <scope>NUCLEOTIDE SEQUENCE [LARGE SCALE GENOMIC DNA]</scope>
    <source>
        <strain evidence="5 6">CLA-SR-H026</strain>
    </source>
</reference>
<dbReference type="PANTHER" id="PTHR42788:SF2">
    <property type="entry name" value="ABC TRANSPORTER ATP-BINDING PROTEIN"/>
    <property type="match status" value="1"/>
</dbReference>
<protein>
    <submittedName>
        <fullName evidence="5">ATP-binding cassette domain-containing protein</fullName>
    </submittedName>
</protein>
<proteinExistence type="predicted"/>
<evidence type="ECO:0000256" key="3">
    <source>
        <dbReference type="ARBA" id="ARBA00022840"/>
    </source>
</evidence>
<dbReference type="PROSITE" id="PS50893">
    <property type="entry name" value="ABC_TRANSPORTER_2"/>
    <property type="match status" value="1"/>
</dbReference>
<dbReference type="InterPro" id="IPR003439">
    <property type="entry name" value="ABC_transporter-like_ATP-bd"/>
</dbReference>
<dbReference type="InterPro" id="IPR027417">
    <property type="entry name" value="P-loop_NTPase"/>
</dbReference>
<dbReference type="Proteomes" id="UP001481872">
    <property type="component" value="Unassembled WGS sequence"/>
</dbReference>
<keyword evidence="6" id="KW-1185">Reference proteome</keyword>
<feature type="domain" description="ABC transporter" evidence="4">
    <location>
        <begin position="10"/>
        <end position="237"/>
    </location>
</feature>
<keyword evidence="3 5" id="KW-0067">ATP-binding</keyword>
<name>A0ABV1J6U6_9FIRM</name>
<gene>
    <name evidence="5" type="ORF">AAA081_06350</name>
</gene>
<dbReference type="RefSeq" id="WP_349054200.1">
    <property type="nucleotide sequence ID" value="NZ_JBBNPS010000016.1"/>
</dbReference>
<dbReference type="EMBL" id="JBBNPS010000016">
    <property type="protein sequence ID" value="MEQ3353910.1"/>
    <property type="molecule type" value="Genomic_DNA"/>
</dbReference>
<evidence type="ECO:0000313" key="5">
    <source>
        <dbReference type="EMBL" id="MEQ3353910.1"/>
    </source>
</evidence>
<dbReference type="Gene3D" id="3.40.50.300">
    <property type="entry name" value="P-loop containing nucleotide triphosphate hydrolases"/>
    <property type="match status" value="1"/>
</dbReference>
<dbReference type="SUPFAM" id="SSF52540">
    <property type="entry name" value="P-loop containing nucleoside triphosphate hydrolases"/>
    <property type="match status" value="1"/>
</dbReference>
<organism evidence="5 6">
    <name type="scientific">Aedoeadaptatus acetigenes</name>
    <dbReference type="NCBI Taxonomy" id="2981723"/>
    <lineage>
        <taxon>Bacteria</taxon>
        <taxon>Bacillati</taxon>
        <taxon>Bacillota</taxon>
        <taxon>Tissierellia</taxon>
        <taxon>Tissierellales</taxon>
        <taxon>Peptoniphilaceae</taxon>
        <taxon>Aedoeadaptatus</taxon>
    </lineage>
</organism>
<dbReference type="SMART" id="SM00382">
    <property type="entry name" value="AAA"/>
    <property type="match status" value="1"/>
</dbReference>
<keyword evidence="2" id="KW-0547">Nucleotide-binding</keyword>
<evidence type="ECO:0000259" key="4">
    <source>
        <dbReference type="PROSITE" id="PS50893"/>
    </source>
</evidence>